<dbReference type="Gene3D" id="3.40.50.300">
    <property type="entry name" value="P-loop containing nucleotide triphosphate hydrolases"/>
    <property type="match status" value="1"/>
</dbReference>
<reference evidence="3 4" key="1">
    <citation type="submission" date="2018-11" db="EMBL/GenBank/DDBJ databases">
        <authorList>
            <consortium name="Pathogen Informatics"/>
        </authorList>
    </citation>
    <scope>NUCLEOTIDE SEQUENCE [LARGE SCALE GENOMIC DNA]</scope>
</reference>
<evidence type="ECO:0000256" key="2">
    <source>
        <dbReference type="ARBA" id="ARBA00022553"/>
    </source>
</evidence>
<dbReference type="Proteomes" id="UP000278807">
    <property type="component" value="Unassembled WGS sequence"/>
</dbReference>
<evidence type="ECO:0000313" key="3">
    <source>
        <dbReference type="EMBL" id="VDO01274.1"/>
    </source>
</evidence>
<dbReference type="OrthoDB" id="5239715at2759"/>
<comment type="similarity">
    <text evidence="1">Belongs to the small GTPase superfamily. RGK family.</text>
</comment>
<keyword evidence="4" id="KW-1185">Reference proteome</keyword>
<dbReference type="Pfam" id="PF00071">
    <property type="entry name" value="Ras"/>
    <property type="match status" value="1"/>
</dbReference>
<dbReference type="PANTHER" id="PTHR45775">
    <property type="entry name" value="RAD, GEM/KIR FAMILY MEMBER 2, ISOFORM C"/>
    <property type="match status" value="1"/>
</dbReference>
<dbReference type="InterPro" id="IPR027417">
    <property type="entry name" value="P-loop_NTPase"/>
</dbReference>
<organism evidence="3 4">
    <name type="scientific">Rodentolepis nana</name>
    <name type="common">Dwarf tapeworm</name>
    <name type="synonym">Hymenolepis nana</name>
    <dbReference type="NCBI Taxonomy" id="102285"/>
    <lineage>
        <taxon>Eukaryota</taxon>
        <taxon>Metazoa</taxon>
        <taxon>Spiralia</taxon>
        <taxon>Lophotrochozoa</taxon>
        <taxon>Platyhelminthes</taxon>
        <taxon>Cestoda</taxon>
        <taxon>Eucestoda</taxon>
        <taxon>Cyclophyllidea</taxon>
        <taxon>Hymenolepididae</taxon>
        <taxon>Rodentolepis</taxon>
    </lineage>
</organism>
<dbReference type="GO" id="GO:0005246">
    <property type="term" value="F:calcium channel regulator activity"/>
    <property type="evidence" value="ECO:0007669"/>
    <property type="project" value="TreeGrafter"/>
</dbReference>
<dbReference type="EMBL" id="UZAE01004603">
    <property type="protein sequence ID" value="VDO01274.1"/>
    <property type="molecule type" value="Genomic_DNA"/>
</dbReference>
<dbReference type="GO" id="GO:0005525">
    <property type="term" value="F:GTP binding"/>
    <property type="evidence" value="ECO:0007669"/>
    <property type="project" value="InterPro"/>
</dbReference>
<dbReference type="InterPro" id="IPR001806">
    <property type="entry name" value="Small_GTPase"/>
</dbReference>
<gene>
    <name evidence="3" type="ORF">HNAJ_LOCUS5414</name>
</gene>
<dbReference type="GO" id="GO:0003924">
    <property type="term" value="F:GTPase activity"/>
    <property type="evidence" value="ECO:0007669"/>
    <property type="project" value="InterPro"/>
</dbReference>
<name>A0A3P7SEV7_RODNA</name>
<dbReference type="GO" id="GO:0005886">
    <property type="term" value="C:plasma membrane"/>
    <property type="evidence" value="ECO:0007669"/>
    <property type="project" value="TreeGrafter"/>
</dbReference>
<protein>
    <submittedName>
        <fullName evidence="3">Uncharacterized protein</fullName>
    </submittedName>
</protein>
<dbReference type="InterPro" id="IPR051641">
    <property type="entry name" value="RGK_GTP-binding_reg"/>
</dbReference>
<keyword evidence="2" id="KW-0597">Phosphoprotein</keyword>
<evidence type="ECO:0000256" key="1">
    <source>
        <dbReference type="ARBA" id="ARBA00008846"/>
    </source>
</evidence>
<dbReference type="AlphaFoldDB" id="A0A3P7SEV7"/>
<sequence>METVTVDVDGQLTSLLLIDSGGLEDPDFEVMDSADAYLVVYAIDDRESFKSAQTIISEILGKCKIASAIVLVGNKADLARARTVPSDAIPLRLEGKRMSSQNLYIVHEISFIILFLIRRCEDRMHQTNININNAVGLVD</sequence>
<accession>A0A3P7SEV7</accession>
<dbReference type="PANTHER" id="PTHR45775:SF6">
    <property type="entry name" value="RAD, GEM_KIR FAMILY MEMBER 2, ISOFORM C"/>
    <property type="match status" value="1"/>
</dbReference>
<evidence type="ECO:0000313" key="4">
    <source>
        <dbReference type="Proteomes" id="UP000278807"/>
    </source>
</evidence>
<dbReference type="SMART" id="SM00173">
    <property type="entry name" value="RAS"/>
    <property type="match status" value="1"/>
</dbReference>
<proteinExistence type="inferred from homology"/>
<dbReference type="SUPFAM" id="SSF52540">
    <property type="entry name" value="P-loop containing nucleoside triphosphate hydrolases"/>
    <property type="match status" value="1"/>
</dbReference>